<dbReference type="InterPro" id="IPR050463">
    <property type="entry name" value="Gfo/Idh/MocA_oxidrdct_glycsds"/>
</dbReference>
<dbReference type="Proteomes" id="UP000593892">
    <property type="component" value="Chromosome"/>
</dbReference>
<dbReference type="InterPro" id="IPR006311">
    <property type="entry name" value="TAT_signal"/>
</dbReference>
<dbReference type="GO" id="GO:0000166">
    <property type="term" value="F:nucleotide binding"/>
    <property type="evidence" value="ECO:0007669"/>
    <property type="project" value="InterPro"/>
</dbReference>
<dbReference type="PANTHER" id="PTHR43818:SF5">
    <property type="entry name" value="OXIDOREDUCTASE FAMILY PROTEIN"/>
    <property type="match status" value="1"/>
</dbReference>
<name>A0A7S7NVL6_PALFE</name>
<dbReference type="AlphaFoldDB" id="A0A7S7NVL6"/>
<organism evidence="4 5">
    <name type="scientific">Paludibaculum fermentans</name>
    <dbReference type="NCBI Taxonomy" id="1473598"/>
    <lineage>
        <taxon>Bacteria</taxon>
        <taxon>Pseudomonadati</taxon>
        <taxon>Acidobacteriota</taxon>
        <taxon>Terriglobia</taxon>
        <taxon>Bryobacterales</taxon>
        <taxon>Bryobacteraceae</taxon>
        <taxon>Paludibaculum</taxon>
    </lineage>
</organism>
<dbReference type="Pfam" id="PF01408">
    <property type="entry name" value="GFO_IDH_MocA"/>
    <property type="match status" value="1"/>
</dbReference>
<dbReference type="SUPFAM" id="SSF55347">
    <property type="entry name" value="Glyceraldehyde-3-phosphate dehydrogenase-like, C-terminal domain"/>
    <property type="match status" value="1"/>
</dbReference>
<dbReference type="EMBL" id="CP063849">
    <property type="protein sequence ID" value="QOY90570.1"/>
    <property type="molecule type" value="Genomic_DNA"/>
</dbReference>
<dbReference type="SUPFAM" id="SSF51735">
    <property type="entry name" value="NAD(P)-binding Rossmann-fold domains"/>
    <property type="match status" value="1"/>
</dbReference>
<feature type="chain" id="PRO_5032293556" evidence="1">
    <location>
        <begin position="25"/>
        <end position="435"/>
    </location>
</feature>
<proteinExistence type="predicted"/>
<evidence type="ECO:0000259" key="2">
    <source>
        <dbReference type="Pfam" id="PF01408"/>
    </source>
</evidence>
<reference evidence="4 5" key="1">
    <citation type="submission" date="2020-10" db="EMBL/GenBank/DDBJ databases">
        <title>Complete genome sequence of Paludibaculum fermentans P105T, a facultatively anaerobic acidobacterium capable of dissimilatory Fe(III) reduction.</title>
        <authorList>
            <person name="Dedysh S.N."/>
            <person name="Beletsky A.V."/>
            <person name="Kulichevskaya I.S."/>
            <person name="Mardanov A.V."/>
            <person name="Ravin N.V."/>
        </authorList>
    </citation>
    <scope>NUCLEOTIDE SEQUENCE [LARGE SCALE GENOMIC DNA]</scope>
    <source>
        <strain evidence="4 5">P105</strain>
    </source>
</reference>
<evidence type="ECO:0000313" key="5">
    <source>
        <dbReference type="Proteomes" id="UP000593892"/>
    </source>
</evidence>
<evidence type="ECO:0000256" key="1">
    <source>
        <dbReference type="SAM" id="SignalP"/>
    </source>
</evidence>
<dbReference type="Gene3D" id="3.30.360.10">
    <property type="entry name" value="Dihydrodipicolinate Reductase, domain 2"/>
    <property type="match status" value="1"/>
</dbReference>
<dbReference type="PANTHER" id="PTHR43818">
    <property type="entry name" value="BCDNA.GH03377"/>
    <property type="match status" value="1"/>
</dbReference>
<feature type="domain" description="Gfo/Idh/MocA-like oxidoreductase bacterial type C-terminal" evidence="3">
    <location>
        <begin position="214"/>
        <end position="434"/>
    </location>
</feature>
<dbReference type="InterPro" id="IPR000683">
    <property type="entry name" value="Gfo/Idh/MocA-like_OxRdtase_N"/>
</dbReference>
<accession>A0A7S7NVL6</accession>
<dbReference type="RefSeq" id="WP_194452230.1">
    <property type="nucleotide sequence ID" value="NZ_CP063849.1"/>
</dbReference>
<dbReference type="KEGG" id="pfer:IRI77_11665"/>
<protein>
    <submittedName>
        <fullName evidence="4">Gfo/Idh/MocA family oxidoreductase</fullName>
    </submittedName>
</protein>
<evidence type="ECO:0000313" key="4">
    <source>
        <dbReference type="EMBL" id="QOY90570.1"/>
    </source>
</evidence>
<keyword evidence="1" id="KW-0732">Signal</keyword>
<dbReference type="Pfam" id="PF19051">
    <property type="entry name" value="GFO_IDH_MocA_C2"/>
    <property type="match status" value="1"/>
</dbReference>
<evidence type="ECO:0000259" key="3">
    <source>
        <dbReference type="Pfam" id="PF19051"/>
    </source>
</evidence>
<feature type="signal peptide" evidence="1">
    <location>
        <begin position="1"/>
        <end position="24"/>
    </location>
</feature>
<dbReference type="Gene3D" id="3.40.50.720">
    <property type="entry name" value="NAD(P)-binding Rossmann-like Domain"/>
    <property type="match status" value="1"/>
</dbReference>
<dbReference type="PROSITE" id="PS51318">
    <property type="entry name" value="TAT"/>
    <property type="match status" value="1"/>
</dbReference>
<dbReference type="InterPro" id="IPR043906">
    <property type="entry name" value="Gfo/Idh/MocA_OxRdtase_bact_C"/>
</dbReference>
<sequence>MDHPTRRNALKSLGAALAPAIVPAAVFGQASPSNRITLAVIGTGNNGYGMLEEFLKDERVQIVAVCDVNKEGPGYWDGSVRGWAPAQRLVEEKSGRKGCATFTDYREVLRRADIDAVCISVPDHWHARIAIDAARAGKQIFCQKPLSLTIHEGRLMSDEVQKAGVGWQTGSQQRSDPSFRRACELVRNGRIGKVHTVRVGLPGGTPDFGKVASQTATGPVPEGFDFPFWLGAAPAAPYCPARVGVNFRWNFDYSGGQLTDWGAHHIDIAQWGLGMDYSGPIAIRNPRAVFAQHPVYNTATEFYFEAVYENGVKLIVSDKEKRGITFEGTDGWVWGDRGKHQASTPEIYNSTIGERELHLYESRNHNRNFIDCVLSRKPTAAPIEVAHRSVTIAHLGNIALRTGRSLLWNPRTEQILDDPGANAMLDRPHRAPWTL</sequence>
<gene>
    <name evidence="4" type="ORF">IRI77_11665</name>
</gene>
<dbReference type="InterPro" id="IPR036291">
    <property type="entry name" value="NAD(P)-bd_dom_sf"/>
</dbReference>
<keyword evidence="5" id="KW-1185">Reference proteome</keyword>
<feature type="domain" description="Gfo/Idh/MocA-like oxidoreductase N-terminal" evidence="2">
    <location>
        <begin position="37"/>
        <end position="166"/>
    </location>
</feature>